<feature type="domain" description="Cell envelope-related transcriptional attenuator" evidence="3">
    <location>
        <begin position="76"/>
        <end position="235"/>
    </location>
</feature>
<keyword evidence="2" id="KW-0472">Membrane</keyword>
<dbReference type="Pfam" id="PF03816">
    <property type="entry name" value="LytR_cpsA_psr"/>
    <property type="match status" value="1"/>
</dbReference>
<evidence type="ECO:0000313" key="5">
    <source>
        <dbReference type="Proteomes" id="UP000199208"/>
    </source>
</evidence>
<evidence type="ECO:0000256" key="2">
    <source>
        <dbReference type="SAM" id="Phobius"/>
    </source>
</evidence>
<evidence type="ECO:0000313" key="4">
    <source>
        <dbReference type="EMBL" id="SCZ76151.1"/>
    </source>
</evidence>
<dbReference type="RefSeq" id="WP_092588921.1">
    <property type="nucleotide sequence ID" value="NZ_FMWL01000001.1"/>
</dbReference>
<dbReference type="EMBL" id="FMWL01000001">
    <property type="protein sequence ID" value="SCZ76151.1"/>
    <property type="molecule type" value="Genomic_DNA"/>
</dbReference>
<protein>
    <submittedName>
        <fullName evidence="4">Transcriptional attenuator, LytR family</fullName>
    </submittedName>
</protein>
<name>A0A1G5RRU7_9FIRM</name>
<evidence type="ECO:0000256" key="1">
    <source>
        <dbReference type="ARBA" id="ARBA00006068"/>
    </source>
</evidence>
<dbReference type="PANTHER" id="PTHR33392">
    <property type="entry name" value="POLYISOPRENYL-TEICHOIC ACID--PEPTIDOGLYCAN TEICHOIC ACID TRANSFERASE TAGU"/>
    <property type="match status" value="1"/>
</dbReference>
<sequence>MKYYVKVFFIAFIAFSIIFAGGIYAYQKFYENQDGQVKDPANPEDPVQEEPSNELEKMVKEGKRINVLLIGVDGGRSDTLMMLSYDPKHKLGNIVSVPRDTYFHVEGKDAADLRKINAIYGFKGDDGGAEGVAKAVSAILGVPVHHYVKLDYKAVEAVVDVVGGLELDVPFDMNYDDPYADPPLHIHFEAGVQTLDGEEAVEYLRWRKNNGSEGQGDLPRIERQQEFVVTLAKKAMGLKLPMVIKTVFDYLETDMNLGDMIYLTSVGIGVDFSKLESVTIPGDVGMKNGGSYLFHDPEETYELMKGIYERTPESDAKAAAEAAAEAEADGND</sequence>
<organism evidence="4 5">
    <name type="scientific">Acidaminobacter hydrogenoformans DSM 2784</name>
    <dbReference type="NCBI Taxonomy" id="1120920"/>
    <lineage>
        <taxon>Bacteria</taxon>
        <taxon>Bacillati</taxon>
        <taxon>Bacillota</taxon>
        <taxon>Clostridia</taxon>
        <taxon>Peptostreptococcales</taxon>
        <taxon>Acidaminobacteraceae</taxon>
        <taxon>Acidaminobacter</taxon>
    </lineage>
</organism>
<gene>
    <name evidence="4" type="ORF">SAMN03080599_00094</name>
</gene>
<keyword evidence="2" id="KW-0812">Transmembrane</keyword>
<keyword evidence="2" id="KW-1133">Transmembrane helix</keyword>
<dbReference type="Gene3D" id="3.40.630.190">
    <property type="entry name" value="LCP protein"/>
    <property type="match status" value="1"/>
</dbReference>
<evidence type="ECO:0000259" key="3">
    <source>
        <dbReference type="Pfam" id="PF03816"/>
    </source>
</evidence>
<accession>A0A1G5RRU7</accession>
<dbReference type="PANTHER" id="PTHR33392:SF6">
    <property type="entry name" value="POLYISOPRENYL-TEICHOIC ACID--PEPTIDOGLYCAN TEICHOIC ACID TRANSFERASE TAGU"/>
    <property type="match status" value="1"/>
</dbReference>
<reference evidence="4 5" key="1">
    <citation type="submission" date="2016-10" db="EMBL/GenBank/DDBJ databases">
        <authorList>
            <person name="de Groot N.N."/>
        </authorList>
    </citation>
    <scope>NUCLEOTIDE SEQUENCE [LARGE SCALE GENOMIC DNA]</scope>
    <source>
        <strain evidence="4 5">DSM 2784</strain>
    </source>
</reference>
<comment type="similarity">
    <text evidence="1">Belongs to the LytR/CpsA/Psr (LCP) family.</text>
</comment>
<dbReference type="Proteomes" id="UP000199208">
    <property type="component" value="Unassembled WGS sequence"/>
</dbReference>
<dbReference type="STRING" id="1120920.SAMN03080599_00094"/>
<dbReference type="NCBIfam" id="TIGR00350">
    <property type="entry name" value="lytR_cpsA_psr"/>
    <property type="match status" value="1"/>
</dbReference>
<dbReference type="InterPro" id="IPR050922">
    <property type="entry name" value="LytR/CpsA/Psr_CW_biosynth"/>
</dbReference>
<dbReference type="OrthoDB" id="305468at2"/>
<dbReference type="AlphaFoldDB" id="A0A1G5RRU7"/>
<keyword evidence="5" id="KW-1185">Reference proteome</keyword>
<proteinExistence type="inferred from homology"/>
<feature type="transmembrane region" description="Helical" evidence="2">
    <location>
        <begin position="7"/>
        <end position="26"/>
    </location>
</feature>
<dbReference type="InterPro" id="IPR004474">
    <property type="entry name" value="LytR_CpsA_psr"/>
</dbReference>